<comment type="caution">
    <text evidence="5">The sequence shown here is derived from an EMBL/GenBank/DDBJ whole genome shotgun (WGS) entry which is preliminary data.</text>
</comment>
<dbReference type="Pfam" id="PF00456">
    <property type="entry name" value="Transketolase_N"/>
    <property type="match status" value="1"/>
</dbReference>
<dbReference type="InterPro" id="IPR029061">
    <property type="entry name" value="THDP-binding"/>
</dbReference>
<gene>
    <name evidence="5" type="ORF">DFR64_1987</name>
</gene>
<comment type="cofactor">
    <cofactor evidence="1">
        <name>thiamine diphosphate</name>
        <dbReference type="ChEBI" id="CHEBI:58937"/>
    </cofactor>
</comment>
<dbReference type="InterPro" id="IPR005474">
    <property type="entry name" value="Transketolase_N"/>
</dbReference>
<feature type="domain" description="Transketolase N-terminal" evidence="4">
    <location>
        <begin position="18"/>
        <end position="268"/>
    </location>
</feature>
<dbReference type="PANTHER" id="PTHR47514:SF1">
    <property type="entry name" value="TRANSKETOLASE N-TERMINAL SECTION-RELATED"/>
    <property type="match status" value="1"/>
</dbReference>
<organism evidence="5 6">
    <name type="scientific">Pelolinea submarina</name>
    <dbReference type="NCBI Taxonomy" id="913107"/>
    <lineage>
        <taxon>Bacteria</taxon>
        <taxon>Bacillati</taxon>
        <taxon>Chloroflexota</taxon>
        <taxon>Anaerolineae</taxon>
        <taxon>Anaerolineales</taxon>
        <taxon>Anaerolineaceae</taxon>
        <taxon>Pelolinea</taxon>
    </lineage>
</organism>
<evidence type="ECO:0000256" key="1">
    <source>
        <dbReference type="ARBA" id="ARBA00001964"/>
    </source>
</evidence>
<protein>
    <submittedName>
        <fullName evidence="5">Transketolase</fullName>
    </submittedName>
</protein>
<sequence length="295" mass="32244">MNSPCLSNAELIDLEIFAAQIRIKTIEMIAAVGKGHVGGSMSIADAVAVLYGSAMRYDPANPKWKMRDRLVYSKGHSGPALYAALAIKGFFPQEWLKRMNQIGSNLPSHVHARLTPGVDVSTGSLGQGLSVAVGLAMADRLDGRDSYVYCVMGDGECQEGQVWEAAMFAGNHILNRLIVLVDNNKRQCSGELKKINDVGDLGRKFKDFGFDVFEVNGHDLAQIDVAIRQAKQNTFKPSVIILDTIKGKGCSFAEQMADNHNITVNTEQAVAAVKILETRIDDLNDKRERGHVNEN</sequence>
<dbReference type="CDD" id="cd02012">
    <property type="entry name" value="TPP_TK"/>
    <property type="match status" value="1"/>
</dbReference>
<reference evidence="5 6" key="1">
    <citation type="submission" date="2018-08" db="EMBL/GenBank/DDBJ databases">
        <title>Genomic Encyclopedia of Type Strains, Phase IV (KMG-IV): sequencing the most valuable type-strain genomes for metagenomic binning, comparative biology and taxonomic classification.</title>
        <authorList>
            <person name="Goeker M."/>
        </authorList>
    </citation>
    <scope>NUCLEOTIDE SEQUENCE [LARGE SCALE GENOMIC DNA]</scope>
    <source>
        <strain evidence="5 6">DSM 23923</strain>
    </source>
</reference>
<dbReference type="RefSeq" id="WP_198418376.1">
    <property type="nucleotide sequence ID" value="NZ_AP018437.1"/>
</dbReference>
<dbReference type="EMBL" id="QUMS01000002">
    <property type="protein sequence ID" value="REG08615.1"/>
    <property type="molecule type" value="Genomic_DNA"/>
</dbReference>
<keyword evidence="6" id="KW-1185">Reference proteome</keyword>
<dbReference type="Gene3D" id="3.40.50.970">
    <property type="match status" value="1"/>
</dbReference>
<evidence type="ECO:0000259" key="4">
    <source>
        <dbReference type="Pfam" id="PF00456"/>
    </source>
</evidence>
<evidence type="ECO:0000256" key="2">
    <source>
        <dbReference type="ARBA" id="ARBA00007131"/>
    </source>
</evidence>
<evidence type="ECO:0000313" key="6">
    <source>
        <dbReference type="Proteomes" id="UP000256388"/>
    </source>
</evidence>
<name>A0A3E0AAY4_9CHLR</name>
<comment type="similarity">
    <text evidence="2">Belongs to the transketolase family.</text>
</comment>
<evidence type="ECO:0000313" key="5">
    <source>
        <dbReference type="EMBL" id="REG08615.1"/>
    </source>
</evidence>
<dbReference type="PANTHER" id="PTHR47514">
    <property type="entry name" value="TRANSKETOLASE N-TERMINAL SECTION-RELATED"/>
    <property type="match status" value="1"/>
</dbReference>
<dbReference type="Proteomes" id="UP000256388">
    <property type="component" value="Unassembled WGS sequence"/>
</dbReference>
<dbReference type="SUPFAM" id="SSF52518">
    <property type="entry name" value="Thiamin diphosphate-binding fold (THDP-binding)"/>
    <property type="match status" value="1"/>
</dbReference>
<accession>A0A3E0AAY4</accession>
<dbReference type="AlphaFoldDB" id="A0A3E0AAY4"/>
<proteinExistence type="inferred from homology"/>
<evidence type="ECO:0000256" key="3">
    <source>
        <dbReference type="ARBA" id="ARBA00023052"/>
    </source>
</evidence>
<keyword evidence="3" id="KW-0786">Thiamine pyrophosphate</keyword>